<dbReference type="InterPro" id="IPR051795">
    <property type="entry name" value="Glycosyl_Hydrlase_43"/>
</dbReference>
<sequence length="387" mass="42929">MKFIAGSRMLFLGISVCLSMMAAEAQTKPEYVPNLNESIVPPPSTPMSRAEIEKGLKSHDRALLISTFWIRDPYIVSGPDGYYYLTGTIGPNDETRAKDADSEPGVRLWRSKDLIDWEYRGKIFSAKPRDAAKKNQVWAPELHWLGNRWALVHCPGHNSHFALGPVGETEPKGPWTEPMDARVLGAKHDPSLFLENGTLWMIWTVGLKNATVAPLDSTMTGWADDPVTIFPAGERYSKALGKTMTSMGHEGAGILKIGNKYVYYGTGWSTDQGRRGSYNLYYATADKITGPYGPRRFLGRFLGHGNIFRTHDGKWWCTAFANANVPPISKEGIQDRDLSDNAYTINPCGTTIVPVDVRILPDGDVYIRALDPAYAVPGPDEAQKFED</sequence>
<dbReference type="Gene3D" id="2.115.10.20">
    <property type="entry name" value="Glycosyl hydrolase domain, family 43"/>
    <property type="match status" value="1"/>
</dbReference>
<evidence type="ECO:0000256" key="4">
    <source>
        <dbReference type="RuleBase" id="RU361187"/>
    </source>
</evidence>
<protein>
    <submittedName>
        <fullName evidence="6">Family 43 glycosylhydrolase</fullName>
    </submittedName>
</protein>
<dbReference type="PANTHER" id="PTHR42812">
    <property type="entry name" value="BETA-XYLOSIDASE"/>
    <property type="match status" value="1"/>
</dbReference>
<comment type="caution">
    <text evidence="6">The sequence shown here is derived from an EMBL/GenBank/DDBJ whole genome shotgun (WGS) entry which is preliminary data.</text>
</comment>
<evidence type="ECO:0000256" key="1">
    <source>
        <dbReference type="ARBA" id="ARBA00009865"/>
    </source>
</evidence>
<keyword evidence="2 4" id="KW-0378">Hydrolase</keyword>
<dbReference type="AlphaFoldDB" id="A0A940DT03"/>
<gene>
    <name evidence="6" type="ORF">IAB75_09515</name>
</gene>
<keyword evidence="3 4" id="KW-0326">Glycosidase</keyword>
<feature type="chain" id="PRO_5037428713" evidence="5">
    <location>
        <begin position="26"/>
        <end position="387"/>
    </location>
</feature>
<accession>A0A940DT03</accession>
<name>A0A940DT03_9BACT</name>
<comment type="similarity">
    <text evidence="1 4">Belongs to the glycosyl hydrolase 43 family.</text>
</comment>
<dbReference type="SUPFAM" id="SSF75005">
    <property type="entry name" value="Arabinanase/levansucrase/invertase"/>
    <property type="match status" value="1"/>
</dbReference>
<dbReference type="GO" id="GO:0005975">
    <property type="term" value="P:carbohydrate metabolic process"/>
    <property type="evidence" value="ECO:0007669"/>
    <property type="project" value="InterPro"/>
</dbReference>
<evidence type="ECO:0000256" key="2">
    <source>
        <dbReference type="ARBA" id="ARBA00022801"/>
    </source>
</evidence>
<evidence type="ECO:0000256" key="3">
    <source>
        <dbReference type="ARBA" id="ARBA00023295"/>
    </source>
</evidence>
<evidence type="ECO:0000313" key="7">
    <source>
        <dbReference type="Proteomes" id="UP000725002"/>
    </source>
</evidence>
<dbReference type="GO" id="GO:0004553">
    <property type="term" value="F:hydrolase activity, hydrolyzing O-glycosyl compounds"/>
    <property type="evidence" value="ECO:0007669"/>
    <property type="project" value="InterPro"/>
</dbReference>
<dbReference type="PANTHER" id="PTHR42812:SF14">
    <property type="entry name" value="SECRETED PROTEIN"/>
    <property type="match status" value="1"/>
</dbReference>
<dbReference type="Pfam" id="PF04616">
    <property type="entry name" value="Glyco_hydro_43"/>
    <property type="match status" value="1"/>
</dbReference>
<feature type="signal peptide" evidence="5">
    <location>
        <begin position="1"/>
        <end position="25"/>
    </location>
</feature>
<keyword evidence="5" id="KW-0732">Signal</keyword>
<evidence type="ECO:0000256" key="5">
    <source>
        <dbReference type="SAM" id="SignalP"/>
    </source>
</evidence>
<reference evidence="6" key="2">
    <citation type="journal article" date="2021" name="PeerJ">
        <title>Extensive microbial diversity within the chicken gut microbiome revealed by metagenomics and culture.</title>
        <authorList>
            <person name="Gilroy R."/>
            <person name="Ravi A."/>
            <person name="Getino M."/>
            <person name="Pursley I."/>
            <person name="Horton D.L."/>
            <person name="Alikhan N.F."/>
            <person name="Baker D."/>
            <person name="Gharbi K."/>
            <person name="Hall N."/>
            <person name="Watson M."/>
            <person name="Adriaenssens E.M."/>
            <person name="Foster-Nyarko E."/>
            <person name="Jarju S."/>
            <person name="Secka A."/>
            <person name="Antonio M."/>
            <person name="Oren A."/>
            <person name="Chaudhuri R.R."/>
            <person name="La Ragione R."/>
            <person name="Hildebrand F."/>
            <person name="Pallen M.J."/>
        </authorList>
    </citation>
    <scope>NUCLEOTIDE SEQUENCE</scope>
    <source>
        <strain evidence="6">G3-8215</strain>
    </source>
</reference>
<organism evidence="6 7">
    <name type="scientific">Candidatus Cryptobacteroides avicola</name>
    <dbReference type="NCBI Taxonomy" id="2840757"/>
    <lineage>
        <taxon>Bacteria</taxon>
        <taxon>Pseudomonadati</taxon>
        <taxon>Bacteroidota</taxon>
        <taxon>Bacteroidia</taxon>
        <taxon>Bacteroidales</taxon>
        <taxon>Candidatus Cryptobacteroides</taxon>
    </lineage>
</organism>
<dbReference type="Proteomes" id="UP000725002">
    <property type="component" value="Unassembled WGS sequence"/>
</dbReference>
<proteinExistence type="inferred from homology"/>
<evidence type="ECO:0000313" key="6">
    <source>
        <dbReference type="EMBL" id="MBO8484333.1"/>
    </source>
</evidence>
<dbReference type="EMBL" id="JADILV010000070">
    <property type="protein sequence ID" value="MBO8484333.1"/>
    <property type="molecule type" value="Genomic_DNA"/>
</dbReference>
<dbReference type="InterPro" id="IPR023296">
    <property type="entry name" value="Glyco_hydro_beta-prop_sf"/>
</dbReference>
<reference evidence="6" key="1">
    <citation type="submission" date="2020-10" db="EMBL/GenBank/DDBJ databases">
        <authorList>
            <person name="Gilroy R."/>
        </authorList>
    </citation>
    <scope>NUCLEOTIDE SEQUENCE</scope>
    <source>
        <strain evidence="6">G3-8215</strain>
    </source>
</reference>
<dbReference type="InterPro" id="IPR006710">
    <property type="entry name" value="Glyco_hydro_43"/>
</dbReference>
<dbReference type="CDD" id="cd08986">
    <property type="entry name" value="GH43-like"/>
    <property type="match status" value="1"/>
</dbReference>